<accession>N1VW98</accession>
<comment type="caution">
    <text evidence="1">The sequence shown here is derived from an EMBL/GenBank/DDBJ whole genome shotgun (WGS) entry which is preliminary data.</text>
</comment>
<dbReference type="Proteomes" id="UP000012371">
    <property type="component" value="Unassembled WGS sequence"/>
</dbReference>
<reference evidence="1" key="1">
    <citation type="submission" date="2013-03" db="EMBL/GenBank/DDBJ databases">
        <authorList>
            <person name="Harkins D.M."/>
            <person name="Durkin A.S."/>
            <person name="Brinkac L.M."/>
            <person name="Haft D.H."/>
            <person name="Selengut J.D."/>
            <person name="Sanka R."/>
            <person name="DePew J."/>
            <person name="Purushe J."/>
            <person name="Hartskeerl R.A."/>
            <person name="Ahmed A."/>
            <person name="van der Linden H."/>
            <person name="Goris M.G.A."/>
            <person name="Vinetz J.M."/>
            <person name="Sutton G.G."/>
            <person name="Nierman W.C."/>
            <person name="Fouts D.E."/>
        </authorList>
    </citation>
    <scope>NUCLEOTIDE SEQUENCE [LARGE SCALE GENOMIC DNA]</scope>
    <source>
        <strain evidence="1">LT 11-33</strain>
    </source>
</reference>
<protein>
    <submittedName>
        <fullName evidence="1">Uncharacterized protein</fullName>
    </submittedName>
</protein>
<proteinExistence type="predicted"/>
<name>N1VW98_9LEPT</name>
<sequence>MGQFIILPILADIERDENLFFNLLILIFDRSRTKFCTNLNRIFGSND</sequence>
<dbReference type="AlphaFoldDB" id="N1VW98"/>
<dbReference type="EMBL" id="AOGW02000010">
    <property type="protein sequence ID" value="EMY61320.1"/>
    <property type="molecule type" value="Genomic_DNA"/>
</dbReference>
<gene>
    <name evidence="1" type="ORF">LEP1GSC203_1773</name>
</gene>
<evidence type="ECO:0000313" key="1">
    <source>
        <dbReference type="EMBL" id="EMY61320.1"/>
    </source>
</evidence>
<evidence type="ECO:0000313" key="2">
    <source>
        <dbReference type="Proteomes" id="UP000012371"/>
    </source>
</evidence>
<keyword evidence="2" id="KW-1185">Reference proteome</keyword>
<organism evidence="1 2">
    <name type="scientific">Leptospira terpstrae serovar Hualin str. LT 11-33 = ATCC 700639</name>
    <dbReference type="NCBI Taxonomy" id="1257025"/>
    <lineage>
        <taxon>Bacteria</taxon>
        <taxon>Pseudomonadati</taxon>
        <taxon>Spirochaetota</taxon>
        <taxon>Spirochaetia</taxon>
        <taxon>Leptospirales</taxon>
        <taxon>Leptospiraceae</taxon>
        <taxon>Leptospira</taxon>
    </lineage>
</organism>